<gene>
    <name evidence="1" type="ORF">BSOLF_0333</name>
</gene>
<evidence type="ECO:0000313" key="1">
    <source>
        <dbReference type="EMBL" id="PTQ56343.1"/>
    </source>
</evidence>
<dbReference type="Gene3D" id="1.20.1500.10">
    <property type="entry name" value="YheA/YmcA-like"/>
    <property type="match status" value="1"/>
</dbReference>
<accession>A0A2R6Y0Y9</accession>
<comment type="caution">
    <text evidence="1">The sequence shown here is derived from an EMBL/GenBank/DDBJ whole genome shotgun (WGS) entry which is preliminary data.</text>
</comment>
<dbReference type="EMBL" id="PEBX01000032">
    <property type="protein sequence ID" value="PTQ56343.1"/>
    <property type="molecule type" value="Genomic_DNA"/>
</dbReference>
<proteinExistence type="predicted"/>
<dbReference type="AlphaFoldDB" id="A0A2R6Y0Y9"/>
<dbReference type="SUPFAM" id="SSF158622">
    <property type="entry name" value="YheA/YmcA-like"/>
    <property type="match status" value="1"/>
</dbReference>
<protein>
    <submittedName>
        <fullName evidence="1">Uncharacterized protein</fullName>
    </submittedName>
</protein>
<dbReference type="InterPro" id="IPR023378">
    <property type="entry name" value="YheA/YmcA-like_dom_sf"/>
</dbReference>
<organism evidence="1 2">
    <name type="scientific">Candidatus Carbonibacillus altaicus</name>
    <dbReference type="NCBI Taxonomy" id="2163959"/>
    <lineage>
        <taxon>Bacteria</taxon>
        <taxon>Bacillati</taxon>
        <taxon>Bacillota</taxon>
        <taxon>Bacilli</taxon>
        <taxon>Bacillales</taxon>
        <taxon>Candidatus Carbonibacillus</taxon>
    </lineage>
</organism>
<reference evidence="2" key="1">
    <citation type="journal article" date="2018" name="Sci. Rep.">
        <title>Lignite coal burning seam in the remote Altai Mountains harbors a hydrogen-driven thermophilic microbial community.</title>
        <authorList>
            <person name="Kadnikov V.V."/>
            <person name="Mardanov A.V."/>
            <person name="Ivasenko D.A."/>
            <person name="Antsiferov D.V."/>
            <person name="Beletsky A.V."/>
            <person name="Karnachuk O.V."/>
            <person name="Ravin N.V."/>
        </authorList>
    </citation>
    <scope>NUCLEOTIDE SEQUENCE [LARGE SCALE GENOMIC DNA]</scope>
</reference>
<name>A0A2R6Y0Y9_9BACL</name>
<dbReference type="Pfam" id="PF06133">
    <property type="entry name" value="Com_YlbF"/>
    <property type="match status" value="1"/>
</dbReference>
<dbReference type="Proteomes" id="UP000244338">
    <property type="component" value="Unassembled WGS sequence"/>
</dbReference>
<evidence type="ECO:0000313" key="2">
    <source>
        <dbReference type="Proteomes" id="UP000244338"/>
    </source>
</evidence>
<sequence length="113" mass="13334">MEYHHAYDLVRAIEGTETYQELETLYQKIAQDEAARSMLRDLRALEVGLELKQLSGEALTREETEHYERMMETVRLNPDIDRLLKLEQGLAQMYDDIQKILAEPFNRLVHLLD</sequence>
<dbReference type="InterPro" id="IPR010368">
    <property type="entry name" value="Com_YlbF"/>
</dbReference>